<dbReference type="PANTHER" id="PTHR10110:SF86">
    <property type="entry name" value="SODIUM_HYDROGEN EXCHANGER 7"/>
    <property type="match status" value="1"/>
</dbReference>
<feature type="transmembrane region" description="Helical" evidence="10">
    <location>
        <begin position="193"/>
        <end position="217"/>
    </location>
</feature>
<evidence type="ECO:0000256" key="6">
    <source>
        <dbReference type="ARBA" id="ARBA00023053"/>
    </source>
</evidence>
<dbReference type="NCBIfam" id="TIGR00831">
    <property type="entry name" value="a_cpa1"/>
    <property type="match status" value="1"/>
</dbReference>
<comment type="subcellular location">
    <subcellularLocation>
        <location evidence="1 10">Cell membrane</location>
        <topology evidence="1 10">Multi-pass membrane protein</topology>
    </subcellularLocation>
</comment>
<dbReference type="Proteomes" id="UP001206895">
    <property type="component" value="Unassembled WGS sequence"/>
</dbReference>
<evidence type="ECO:0000313" key="13">
    <source>
        <dbReference type="Proteomes" id="UP001206895"/>
    </source>
</evidence>
<comment type="function">
    <text evidence="10">Na(+)/H(+) antiporter that extrudes sodium in exchange for external protons.</text>
</comment>
<evidence type="ECO:0000256" key="5">
    <source>
        <dbReference type="ARBA" id="ARBA00022989"/>
    </source>
</evidence>
<organism evidence="12 13">
    <name type="scientific">Williamsia maris</name>
    <dbReference type="NCBI Taxonomy" id="72806"/>
    <lineage>
        <taxon>Bacteria</taxon>
        <taxon>Bacillati</taxon>
        <taxon>Actinomycetota</taxon>
        <taxon>Actinomycetes</taxon>
        <taxon>Mycobacteriales</taxon>
        <taxon>Nocardiaceae</taxon>
        <taxon>Williamsia</taxon>
    </lineage>
</organism>
<evidence type="ECO:0000256" key="4">
    <source>
        <dbReference type="ARBA" id="ARBA00022692"/>
    </source>
</evidence>
<name>A0ABT1HHW4_9NOCA</name>
<comment type="similarity">
    <text evidence="10">Belongs to the monovalent cation:proton antiporter 1 (CPA1) transporter (TC 2.A.36) family.</text>
</comment>
<feature type="transmembrane region" description="Helical" evidence="10">
    <location>
        <begin position="237"/>
        <end position="260"/>
    </location>
</feature>
<reference evidence="12 13" key="1">
    <citation type="submission" date="2022-06" db="EMBL/GenBank/DDBJ databases">
        <title>Genomic Encyclopedia of Archaeal and Bacterial Type Strains, Phase II (KMG-II): from individual species to whole genera.</title>
        <authorList>
            <person name="Goeker M."/>
        </authorList>
    </citation>
    <scope>NUCLEOTIDE SEQUENCE [LARGE SCALE GENOMIC DNA]</scope>
    <source>
        <strain evidence="12 13">DSM 44693</strain>
    </source>
</reference>
<dbReference type="PANTHER" id="PTHR10110">
    <property type="entry name" value="SODIUM/HYDROGEN EXCHANGER"/>
    <property type="match status" value="1"/>
</dbReference>
<accession>A0ABT1HHW4</accession>
<feature type="domain" description="Cation/H+ exchanger transmembrane" evidence="11">
    <location>
        <begin position="26"/>
        <end position="417"/>
    </location>
</feature>
<feature type="transmembrane region" description="Helical" evidence="10">
    <location>
        <begin position="97"/>
        <end position="120"/>
    </location>
</feature>
<dbReference type="Gene3D" id="6.10.140.1330">
    <property type="match status" value="1"/>
</dbReference>
<evidence type="ECO:0000256" key="3">
    <source>
        <dbReference type="ARBA" id="ARBA00022475"/>
    </source>
</evidence>
<evidence type="ECO:0000256" key="10">
    <source>
        <dbReference type="RuleBase" id="RU366002"/>
    </source>
</evidence>
<feature type="transmembrane region" description="Helical" evidence="10">
    <location>
        <begin position="126"/>
        <end position="146"/>
    </location>
</feature>
<keyword evidence="6 10" id="KW-0915">Sodium</keyword>
<proteinExistence type="inferred from homology"/>
<keyword evidence="2 10" id="KW-0813">Transport</keyword>
<keyword evidence="4 10" id="KW-0812">Transmembrane</keyword>
<keyword evidence="8 10" id="KW-0472">Membrane</keyword>
<sequence length="550" mass="59235">MTTPGSERSPYGEAALVDSALLVVIVVSLAIAALSRRYQFASPLVLVLCGLGVCWIPGLPTPELDPDVVLFVILPPLLYSAAQDSSYVALRRNMRAVGLLAVALPLLSAVVVGFVAYWSLPQLPLAAAFVLGAVVAPPDAVSATAIGRRLGLPRRMTTLLGGESLLNDATALTAYRLALGAAVGATTTAWGGIVLFAEAAFGGVLVGLVAGVVIAKVRQWLTDPPMETALGIVIPFATYFVAEEVHASGVIAVVVVGLYLGQRSAREGYATRLQDNAVWRSIDVMLESFVFLLIGLQLPEVLDGLKGRSVGVIIWSGVAVLATVIVVRIVWMFPATYLPRLLSRRIREREPAPTPGSVFVIAWSGMRGVVSLAAAFAIPLTTDDNMPFPARDEIIFLTFVVVVGTLLIQGTTLPLLIRVLGVHSDERRTDLLALAAAQDRAGRAAGKRLEEMAEEIPDSDAMKEQVQILQRWIRSRKNLAWEELGRGEEELGESPTVAFGRMRTELLQVQREVFINERDAGRIDDEVLRGVLRQLDLAEGLSDRSSKKRD</sequence>
<evidence type="ECO:0000256" key="9">
    <source>
        <dbReference type="ARBA" id="ARBA00023201"/>
    </source>
</evidence>
<feature type="transmembrane region" description="Helical" evidence="10">
    <location>
        <begin position="281"/>
        <end position="298"/>
    </location>
</feature>
<keyword evidence="10" id="KW-0050">Antiport</keyword>
<dbReference type="Pfam" id="PF00999">
    <property type="entry name" value="Na_H_Exchanger"/>
    <property type="match status" value="1"/>
</dbReference>
<comment type="caution">
    <text evidence="12">The sequence shown here is derived from an EMBL/GenBank/DDBJ whole genome shotgun (WGS) entry which is preliminary data.</text>
</comment>
<feature type="transmembrane region" description="Helical" evidence="10">
    <location>
        <begin position="40"/>
        <end position="58"/>
    </location>
</feature>
<protein>
    <submittedName>
        <fullName evidence="12">Monovalent cation:H+ antiporter, CPA1 family</fullName>
    </submittedName>
</protein>
<dbReference type="InterPro" id="IPR018422">
    <property type="entry name" value="Cation/H_exchanger_CPA1"/>
</dbReference>
<keyword evidence="7 10" id="KW-0406">Ion transport</keyword>
<feature type="transmembrane region" description="Helical" evidence="10">
    <location>
        <begin position="394"/>
        <end position="417"/>
    </location>
</feature>
<gene>
    <name evidence="12" type="ORF">LX13_002430</name>
</gene>
<feature type="transmembrane region" description="Helical" evidence="10">
    <location>
        <begin position="310"/>
        <end position="337"/>
    </location>
</feature>
<evidence type="ECO:0000256" key="7">
    <source>
        <dbReference type="ARBA" id="ARBA00023065"/>
    </source>
</evidence>
<evidence type="ECO:0000256" key="8">
    <source>
        <dbReference type="ARBA" id="ARBA00023136"/>
    </source>
</evidence>
<feature type="transmembrane region" description="Helical" evidence="10">
    <location>
        <begin position="14"/>
        <end position="33"/>
    </location>
</feature>
<evidence type="ECO:0000313" key="12">
    <source>
        <dbReference type="EMBL" id="MCP2176611.1"/>
    </source>
</evidence>
<dbReference type="InterPro" id="IPR004705">
    <property type="entry name" value="Cation/H_exchanger_CPA1_bac"/>
</dbReference>
<keyword evidence="5 10" id="KW-1133">Transmembrane helix</keyword>
<dbReference type="EMBL" id="JAMTCJ010000002">
    <property type="protein sequence ID" value="MCP2176611.1"/>
    <property type="molecule type" value="Genomic_DNA"/>
</dbReference>
<evidence type="ECO:0000259" key="11">
    <source>
        <dbReference type="Pfam" id="PF00999"/>
    </source>
</evidence>
<evidence type="ECO:0000256" key="2">
    <source>
        <dbReference type="ARBA" id="ARBA00022448"/>
    </source>
</evidence>
<keyword evidence="13" id="KW-1185">Reference proteome</keyword>
<dbReference type="InterPro" id="IPR006153">
    <property type="entry name" value="Cation/H_exchanger_TM"/>
</dbReference>
<feature type="transmembrane region" description="Helical" evidence="10">
    <location>
        <begin position="70"/>
        <end position="90"/>
    </location>
</feature>
<feature type="transmembrane region" description="Helical" evidence="10">
    <location>
        <begin position="358"/>
        <end position="382"/>
    </location>
</feature>
<keyword evidence="9 10" id="KW-0739">Sodium transport</keyword>
<keyword evidence="3 10" id="KW-1003">Cell membrane</keyword>
<evidence type="ECO:0000256" key="1">
    <source>
        <dbReference type="ARBA" id="ARBA00004651"/>
    </source>
</evidence>